<dbReference type="PROSITE" id="PS50026">
    <property type="entry name" value="EGF_3"/>
    <property type="match status" value="1"/>
</dbReference>
<keyword evidence="4" id="KW-0677">Repeat</keyword>
<dbReference type="PROSITE" id="PS01186">
    <property type="entry name" value="EGF_2"/>
    <property type="match status" value="1"/>
</dbReference>
<dbReference type="InterPro" id="IPR002049">
    <property type="entry name" value="LE_dom"/>
</dbReference>
<evidence type="ECO:0000256" key="7">
    <source>
        <dbReference type="SAM" id="Phobius"/>
    </source>
</evidence>
<feature type="compositionally biased region" description="Low complexity" evidence="6">
    <location>
        <begin position="1276"/>
        <end position="1290"/>
    </location>
</feature>
<comment type="subcellular location">
    <subcellularLocation>
        <location evidence="1">Secreted</location>
    </subcellularLocation>
</comment>
<evidence type="ECO:0000256" key="3">
    <source>
        <dbReference type="ARBA" id="ARBA00022729"/>
    </source>
</evidence>
<keyword evidence="7" id="KW-0812">Transmembrane</keyword>
<evidence type="ECO:0000256" key="5">
    <source>
        <dbReference type="PROSITE-ProRule" id="PRU00076"/>
    </source>
</evidence>
<organism evidence="9 10">
    <name type="scientific">Coccomyxa subellipsoidea (strain C-169)</name>
    <name type="common">Green microalga</name>
    <dbReference type="NCBI Taxonomy" id="574566"/>
    <lineage>
        <taxon>Eukaryota</taxon>
        <taxon>Viridiplantae</taxon>
        <taxon>Chlorophyta</taxon>
        <taxon>core chlorophytes</taxon>
        <taxon>Trebouxiophyceae</taxon>
        <taxon>Trebouxiophyceae incertae sedis</taxon>
        <taxon>Coccomyxaceae</taxon>
        <taxon>Coccomyxa</taxon>
        <taxon>Coccomyxa subellipsoidea</taxon>
    </lineage>
</organism>
<evidence type="ECO:0000313" key="10">
    <source>
        <dbReference type="Proteomes" id="UP000007264"/>
    </source>
</evidence>
<dbReference type="PROSITE" id="PS50092">
    <property type="entry name" value="TSP1"/>
    <property type="match status" value="3"/>
</dbReference>
<name>I0YRU6_COCSC</name>
<feature type="domain" description="EGF-like" evidence="8">
    <location>
        <begin position="316"/>
        <end position="354"/>
    </location>
</feature>
<feature type="disulfide bond" evidence="5">
    <location>
        <begin position="344"/>
        <end position="353"/>
    </location>
</feature>
<feature type="region of interest" description="Disordered" evidence="6">
    <location>
        <begin position="1131"/>
        <end position="1158"/>
    </location>
</feature>
<dbReference type="InterPro" id="IPR036383">
    <property type="entry name" value="TSP1_rpt_sf"/>
</dbReference>
<keyword evidence="2" id="KW-0964">Secreted</keyword>
<feature type="region of interest" description="Disordered" evidence="6">
    <location>
        <begin position="715"/>
        <end position="751"/>
    </location>
</feature>
<dbReference type="STRING" id="574566.I0YRU6"/>
<dbReference type="RefSeq" id="XP_005645659.1">
    <property type="nucleotide sequence ID" value="XM_005645602.1"/>
</dbReference>
<gene>
    <name evidence="9" type="ORF">COCSUDRAFT_57035</name>
</gene>
<dbReference type="FunFam" id="2.20.100.10:FF:000005">
    <property type="entry name" value="ADAM metallopeptidase with thrombospondin type 1 motif 9"/>
    <property type="match status" value="1"/>
</dbReference>
<feature type="compositionally biased region" description="Polar residues" evidence="6">
    <location>
        <begin position="1142"/>
        <end position="1151"/>
    </location>
</feature>
<feature type="transmembrane region" description="Helical" evidence="7">
    <location>
        <begin position="891"/>
        <end position="913"/>
    </location>
</feature>
<feature type="region of interest" description="Disordered" evidence="6">
    <location>
        <begin position="982"/>
        <end position="1006"/>
    </location>
</feature>
<feature type="region of interest" description="Disordered" evidence="6">
    <location>
        <begin position="1028"/>
        <end position="1063"/>
    </location>
</feature>
<dbReference type="GO" id="GO:0005576">
    <property type="term" value="C:extracellular region"/>
    <property type="evidence" value="ECO:0007669"/>
    <property type="project" value="UniProtKB-SubCell"/>
</dbReference>
<feature type="region of interest" description="Disordered" evidence="6">
    <location>
        <begin position="1080"/>
        <end position="1106"/>
    </location>
</feature>
<reference evidence="9 10" key="1">
    <citation type="journal article" date="2012" name="Genome Biol.">
        <title>The genome of the polar eukaryotic microalga coccomyxa subellipsoidea reveals traits of cold adaptation.</title>
        <authorList>
            <person name="Blanc G."/>
            <person name="Agarkova I."/>
            <person name="Grimwood J."/>
            <person name="Kuo A."/>
            <person name="Brueggeman A."/>
            <person name="Dunigan D."/>
            <person name="Gurnon J."/>
            <person name="Ladunga I."/>
            <person name="Lindquist E."/>
            <person name="Lucas S."/>
            <person name="Pangilinan J."/>
            <person name="Proschold T."/>
            <person name="Salamov A."/>
            <person name="Schmutz J."/>
            <person name="Weeks D."/>
            <person name="Yamada T."/>
            <person name="Claverie J.M."/>
            <person name="Grigoriev I."/>
            <person name="Van Etten J."/>
            <person name="Lomsadze A."/>
            <person name="Borodovsky M."/>
        </authorList>
    </citation>
    <scope>NUCLEOTIDE SEQUENCE [LARGE SCALE GENOMIC DNA]</scope>
    <source>
        <strain evidence="9 10">C-169</strain>
    </source>
</reference>
<sequence length="1468" mass="149214">MSGADAVPGGQLVYACKGFVVGPEVYAAATSGQCSDDWQQSSVQCPGALLQRAIYQGIVSGKCSPECAPTKDARQMLSTLGSAQCRKLSLRFSASNFAEAVKLRRATETLALDALNTCWSNSGNSWQALAMEQSEVREALRAEQQAWPAAVMAGPWQQCSSSCGSGWQERAVLCATAPGFLAEAWQCSEQGLSRTLTSMPCSTEACNGPQWQYEPWEACSAKCGGGTAARTALCAAGASAEGADCGSSDPPGSLQRACNPSACALYTWQAGPWSFCSNSCAGGLTTRAVTCTDQNGAKVDSALCPGVRPSTAQRCNLQPCPGACDAAVTCLGRGSCAPDGTCACSGGFSGPFCNVAPGCASNVTDAQNRCCVSGLADRAGACCPAGSIIDALGACCAPGRKLDAAGTCGGAARLLDIQGVGCRSGAVDARGACCESGDVDECGICGGGGDSCALSLSLHSDTLAPQSAAANTSLVLYREGVRATLAGLLQIPQDSVEVAVTQRSAAQQPALVTRSGAGAAALVITDSFDISALIAPPGNSQARSLAFSAAAARRALDAAQTLRWSDGSPGFSSVRATYTGRTGICGNGLCEVGERTAVGMQNGTCPQDCPTAHMICPGTSAGQCGARGRCYSNSGLCDCFVGYAGAACDRCATGYMSSGGFCIPVYLLLAQTGPAPAPAPAPMPAKAPAAAASQAPGPAQATPLFTSFLKAPSPAALPPAPDAAAPPHSSPAPAPVPKPERPTADAPAPSPAAVIGAPAAAAPAAAHANMTASVAALAAAVNGTAGNLTAAPVPVPAPAPSPAAAADAVAPAPDPAGDLAAQWASAAAALTAELGRLTQRAPPPAPGSASFSELGTLDAAARQQASMNARSYSAQSPSANQPSGSWAANNVGLLIGIILASVAALILAGLAVCCCRRCRRRAREGRFDHHIPACLMPTPSPQRPRTPIGLRNKYQFGDNLADIEKQKRLGIIVEPLPSDGASGGERIPAFRSPVRPSRRGQQPPTFGLRAQSEMLIRRPDGHFAAASARTHLSDPTARAAAAGPSTSSGAAGSGGSGGSNLHTGPLGSARLFYNPAYADSTQVSPARDGGDAAQSRLMTDPADKGKAVLLTGDGGVPEGMSVYDNAMLEFGSEMGSPDARHSSSQGATSSGGHPATDGRVAFADDMEAQWQHADRDGGLPRLALTPGTAGRLRHPSRMLDLRGGPGDDKENVTDESLSASPSQSPSRPTVLHHNPLSLETPPSSPEGQISSSMPGESPGISGVRGGEMVRTPAGNALSLDSSHPSHPCSSLLPAPSPLETSTRSNVLFPDGAGPAGIDEQGSVVKPQITGAERRKRRRQGGAARLRASDSCLPGGNRAAHMSFVPSPDGVPRRPRAGSHEYPPMLSATGSSWDEPGEEALAGRAFASDLASIQRNKVPGAGAKYRVVMFHQYPQELLRGWLRQHNIRDDQVDFWVLPPTPGTRIADLR</sequence>
<dbReference type="eggNOG" id="KOG3538">
    <property type="taxonomic scope" value="Eukaryota"/>
</dbReference>
<evidence type="ECO:0000313" key="9">
    <source>
        <dbReference type="EMBL" id="EIE21115.1"/>
    </source>
</evidence>
<dbReference type="Proteomes" id="UP000007264">
    <property type="component" value="Unassembled WGS sequence"/>
</dbReference>
<dbReference type="PANTHER" id="PTHR13723">
    <property type="entry name" value="ADAMTS A DISINTEGRIN AND METALLOPROTEASE WITH THROMBOSPONDIN MOTIFS PROTEASE"/>
    <property type="match status" value="1"/>
</dbReference>
<feature type="compositionally biased region" description="Low complexity" evidence="6">
    <location>
        <begin position="686"/>
        <end position="698"/>
    </location>
</feature>
<feature type="disulfide bond" evidence="5">
    <location>
        <begin position="320"/>
        <end position="330"/>
    </location>
</feature>
<proteinExistence type="predicted"/>
<dbReference type="InterPro" id="IPR050439">
    <property type="entry name" value="ADAMTS_ADAMTS-like"/>
</dbReference>
<dbReference type="KEGG" id="csl:COCSUDRAFT_57035"/>
<dbReference type="PROSITE" id="PS01248">
    <property type="entry name" value="EGF_LAM_1"/>
    <property type="match status" value="1"/>
</dbReference>
<accession>I0YRU6</accession>
<keyword evidence="3" id="KW-0732">Signal</keyword>
<comment type="caution">
    <text evidence="5">Lacks conserved residue(s) required for the propagation of feature annotation.</text>
</comment>
<keyword evidence="7" id="KW-1133">Transmembrane helix</keyword>
<evidence type="ECO:0000256" key="4">
    <source>
        <dbReference type="ARBA" id="ARBA00022737"/>
    </source>
</evidence>
<dbReference type="CDD" id="cd00055">
    <property type="entry name" value="EGF_Lam"/>
    <property type="match status" value="1"/>
</dbReference>
<protein>
    <recommendedName>
        <fullName evidence="8">EGF-like domain-containing protein</fullName>
    </recommendedName>
</protein>
<dbReference type="OrthoDB" id="515843at2759"/>
<evidence type="ECO:0000256" key="6">
    <source>
        <dbReference type="SAM" id="MobiDB-lite"/>
    </source>
</evidence>
<dbReference type="InterPro" id="IPR000742">
    <property type="entry name" value="EGF"/>
</dbReference>
<dbReference type="SUPFAM" id="SSF82895">
    <property type="entry name" value="TSP-1 type 1 repeat"/>
    <property type="match status" value="3"/>
</dbReference>
<keyword evidence="5" id="KW-1015">Disulfide bond</keyword>
<feature type="region of interest" description="Disordered" evidence="6">
    <location>
        <begin position="1326"/>
        <end position="1375"/>
    </location>
</feature>
<keyword evidence="10" id="KW-1185">Reference proteome</keyword>
<dbReference type="SMART" id="SM00209">
    <property type="entry name" value="TSP1"/>
    <property type="match status" value="3"/>
</dbReference>
<dbReference type="InterPro" id="IPR000884">
    <property type="entry name" value="TSP1_rpt"/>
</dbReference>
<evidence type="ECO:0000256" key="1">
    <source>
        <dbReference type="ARBA" id="ARBA00004613"/>
    </source>
</evidence>
<feature type="region of interest" description="Disordered" evidence="6">
    <location>
        <begin position="1172"/>
        <end position="1290"/>
    </location>
</feature>
<keyword evidence="7" id="KW-0472">Membrane</keyword>
<feature type="region of interest" description="Disordered" evidence="6">
    <location>
        <begin position="677"/>
        <end position="698"/>
    </location>
</feature>
<dbReference type="GeneID" id="17039097"/>
<feature type="compositionally biased region" description="Pro residues" evidence="6">
    <location>
        <begin position="728"/>
        <end position="737"/>
    </location>
</feature>
<feature type="compositionally biased region" description="Basic and acidic residues" evidence="6">
    <location>
        <begin position="1197"/>
        <end position="1212"/>
    </location>
</feature>
<dbReference type="PROSITE" id="PS00022">
    <property type="entry name" value="EGF_1"/>
    <property type="match status" value="2"/>
</dbReference>
<evidence type="ECO:0000256" key="2">
    <source>
        <dbReference type="ARBA" id="ARBA00022525"/>
    </source>
</evidence>
<keyword evidence="5" id="KW-0245">EGF-like domain</keyword>
<evidence type="ECO:0000259" key="8">
    <source>
        <dbReference type="PROSITE" id="PS50026"/>
    </source>
</evidence>
<dbReference type="Gene3D" id="2.20.100.10">
    <property type="entry name" value="Thrombospondin type-1 (TSP1) repeat"/>
    <property type="match status" value="3"/>
</dbReference>
<dbReference type="EMBL" id="AGSI01000013">
    <property type="protein sequence ID" value="EIE21115.1"/>
    <property type="molecule type" value="Genomic_DNA"/>
</dbReference>
<dbReference type="Pfam" id="PF19030">
    <property type="entry name" value="TSP1_ADAMTS"/>
    <property type="match status" value="3"/>
</dbReference>
<feature type="compositionally biased region" description="Low complexity" evidence="6">
    <location>
        <begin position="1216"/>
        <end position="1228"/>
    </location>
</feature>
<feature type="compositionally biased region" description="Low complexity" evidence="6">
    <location>
        <begin position="1033"/>
        <end position="1050"/>
    </location>
</feature>
<comment type="caution">
    <text evidence="9">The sequence shown here is derived from an EMBL/GenBank/DDBJ whole genome shotgun (WGS) entry which is preliminary data.</text>
</comment>